<sequence length="733" mass="82454">MIKERRPFLRRNRPTTQAETTTDSIDTTTNKYTRRGNNKFKNRKTESASDKEKPSSEKPLLGNEKPERTFVRRRPGGGNATIPRTIASSTVLPRRPFRIASRRRPFTPSTTTTTTTQATTQAFESEESLQDLGDTDTFEEPSLQPRNNKITNLTRRRPLIQLKSETGDQNPSATNDDKKERQSKKYSASFKQNQLDEALKSRTSGEVDATTEGRLVTADDYSAETAVALAAHQLLAAPVPVIPDYDEPKTTKKPKTTQTIVDYKYTSPYYNEELRTQGATEDYGRNSQTFETSTAYYQSDPSTYDSRLSYTSTDSFTRRPYQTRSGSTVDEATGRYDKTTQYNTIRPGVRFTIPDGFESTPFTRTITPEVVTDYESTGRYRTRYTPPTVESSTPFARNTVRPSGVSLSIGSENSGESTARFSYEFPSTVNYETRATRPRASTADAVETTRFTTVADPDYETKVTRSRASPSESTRYSEDYPSTVKFSRPAGFSPNLVNVGYEASTLRLGPSTARYYESSAKIPAPVEVSTEGVSQEPSFFTREYLLESPVTKAYDDEYQYLSPITNPQTTTTRKPPPRRKTIYRRPTSTLSTANPVTETSKPRRTTRKPFEKIPVQETALNIELNDVQKEKTKSEPNRTKPVEYDYYDDDQEKIGVKYEKETKVILDGKGNIECLDIGNFPHPSSCKKFISCARIRGGSVLGWEYICPKGLSFDPVGGICNWSAGLGCQEKDI</sequence>
<dbReference type="GO" id="GO:0008061">
    <property type="term" value="F:chitin binding"/>
    <property type="evidence" value="ECO:0007669"/>
    <property type="project" value="InterPro"/>
</dbReference>
<evidence type="ECO:0000256" key="1">
    <source>
        <dbReference type="SAM" id="MobiDB-lite"/>
    </source>
</evidence>
<dbReference type="InterPro" id="IPR002557">
    <property type="entry name" value="Chitin-bd_dom"/>
</dbReference>
<accession>A0AAV1JPE3</accession>
<reference evidence="3 4" key="1">
    <citation type="submission" date="2023-11" db="EMBL/GenBank/DDBJ databases">
        <authorList>
            <person name="Okamura Y."/>
        </authorList>
    </citation>
    <scope>NUCLEOTIDE SEQUENCE [LARGE SCALE GENOMIC DNA]</scope>
</reference>
<feature type="region of interest" description="Disordered" evidence="1">
    <location>
        <begin position="1"/>
        <end position="208"/>
    </location>
</feature>
<evidence type="ECO:0000259" key="2">
    <source>
        <dbReference type="PROSITE" id="PS50940"/>
    </source>
</evidence>
<feature type="compositionally biased region" description="Polar residues" evidence="1">
    <location>
        <begin position="588"/>
        <end position="599"/>
    </location>
</feature>
<dbReference type="SUPFAM" id="SSF57625">
    <property type="entry name" value="Invertebrate chitin-binding proteins"/>
    <property type="match status" value="1"/>
</dbReference>
<dbReference type="Pfam" id="PF01607">
    <property type="entry name" value="CBM_14"/>
    <property type="match status" value="1"/>
</dbReference>
<feature type="compositionally biased region" description="Polar residues" evidence="1">
    <location>
        <begin position="163"/>
        <end position="174"/>
    </location>
</feature>
<proteinExistence type="predicted"/>
<dbReference type="SMART" id="SM00494">
    <property type="entry name" value="ChtBD2"/>
    <property type="match status" value="1"/>
</dbReference>
<feature type="domain" description="Chitin-binding type-2" evidence="2">
    <location>
        <begin position="671"/>
        <end position="730"/>
    </location>
</feature>
<gene>
    <name evidence="3" type="ORF">LNINA_LOCUS10479</name>
</gene>
<feature type="compositionally biased region" description="Polar residues" evidence="1">
    <location>
        <begin position="144"/>
        <end position="153"/>
    </location>
</feature>
<evidence type="ECO:0000313" key="3">
    <source>
        <dbReference type="EMBL" id="CAK1551328.1"/>
    </source>
</evidence>
<dbReference type="PROSITE" id="PS50940">
    <property type="entry name" value="CHIT_BIND_II"/>
    <property type="match status" value="1"/>
</dbReference>
<organism evidence="3 4">
    <name type="scientific">Leptosia nina</name>
    <dbReference type="NCBI Taxonomy" id="320188"/>
    <lineage>
        <taxon>Eukaryota</taxon>
        <taxon>Metazoa</taxon>
        <taxon>Ecdysozoa</taxon>
        <taxon>Arthropoda</taxon>
        <taxon>Hexapoda</taxon>
        <taxon>Insecta</taxon>
        <taxon>Pterygota</taxon>
        <taxon>Neoptera</taxon>
        <taxon>Endopterygota</taxon>
        <taxon>Lepidoptera</taxon>
        <taxon>Glossata</taxon>
        <taxon>Ditrysia</taxon>
        <taxon>Papilionoidea</taxon>
        <taxon>Pieridae</taxon>
        <taxon>Pierinae</taxon>
        <taxon>Leptosia</taxon>
    </lineage>
</organism>
<feature type="compositionally biased region" description="Basic residues" evidence="1">
    <location>
        <begin position="95"/>
        <end position="105"/>
    </location>
</feature>
<feature type="compositionally biased region" description="Polar residues" evidence="1">
    <location>
        <begin position="185"/>
        <end position="195"/>
    </location>
</feature>
<dbReference type="Gene3D" id="2.170.140.10">
    <property type="entry name" value="Chitin binding domain"/>
    <property type="match status" value="1"/>
</dbReference>
<name>A0AAV1JPE3_9NEOP</name>
<feature type="compositionally biased region" description="Low complexity" evidence="1">
    <location>
        <begin position="15"/>
        <end position="31"/>
    </location>
</feature>
<dbReference type="Proteomes" id="UP001497472">
    <property type="component" value="Unassembled WGS sequence"/>
</dbReference>
<comment type="caution">
    <text evidence="3">The sequence shown here is derived from an EMBL/GenBank/DDBJ whole genome shotgun (WGS) entry which is preliminary data.</text>
</comment>
<feature type="compositionally biased region" description="Acidic residues" evidence="1">
    <location>
        <begin position="124"/>
        <end position="139"/>
    </location>
</feature>
<protein>
    <recommendedName>
        <fullName evidence="2">Chitin-binding type-2 domain-containing protein</fullName>
    </recommendedName>
</protein>
<keyword evidence="4" id="KW-1185">Reference proteome</keyword>
<feature type="compositionally biased region" description="Basic and acidic residues" evidence="1">
    <location>
        <begin position="43"/>
        <end position="56"/>
    </location>
</feature>
<feature type="compositionally biased region" description="Low complexity" evidence="1">
    <location>
        <begin position="563"/>
        <end position="573"/>
    </location>
</feature>
<feature type="region of interest" description="Disordered" evidence="1">
    <location>
        <begin position="461"/>
        <end position="481"/>
    </location>
</feature>
<dbReference type="GO" id="GO:0005576">
    <property type="term" value="C:extracellular region"/>
    <property type="evidence" value="ECO:0007669"/>
    <property type="project" value="InterPro"/>
</dbReference>
<dbReference type="EMBL" id="CAVLEF010000122">
    <property type="protein sequence ID" value="CAK1551328.1"/>
    <property type="molecule type" value="Genomic_DNA"/>
</dbReference>
<feature type="compositionally biased region" description="Low complexity" evidence="1">
    <location>
        <begin position="106"/>
        <end position="123"/>
    </location>
</feature>
<evidence type="ECO:0000313" key="4">
    <source>
        <dbReference type="Proteomes" id="UP001497472"/>
    </source>
</evidence>
<feature type="region of interest" description="Disordered" evidence="1">
    <location>
        <begin position="563"/>
        <end position="607"/>
    </location>
</feature>
<feature type="compositionally biased region" description="Basic residues" evidence="1">
    <location>
        <begin position="32"/>
        <end position="42"/>
    </location>
</feature>
<dbReference type="AlphaFoldDB" id="A0AAV1JPE3"/>
<dbReference type="InterPro" id="IPR036508">
    <property type="entry name" value="Chitin-bd_dom_sf"/>
</dbReference>